<evidence type="ECO:0000256" key="3">
    <source>
        <dbReference type="ARBA" id="ARBA00022833"/>
    </source>
</evidence>
<reference evidence="7" key="1">
    <citation type="journal article" date="2020" name="Stud. Mycol.">
        <title>101 Dothideomycetes genomes: a test case for predicting lifestyles and emergence of pathogens.</title>
        <authorList>
            <person name="Haridas S."/>
            <person name="Albert R."/>
            <person name="Binder M."/>
            <person name="Bloem J."/>
            <person name="Labutti K."/>
            <person name="Salamov A."/>
            <person name="Andreopoulos B."/>
            <person name="Baker S."/>
            <person name="Barry K."/>
            <person name="Bills G."/>
            <person name="Bluhm B."/>
            <person name="Cannon C."/>
            <person name="Castanera R."/>
            <person name="Culley D."/>
            <person name="Daum C."/>
            <person name="Ezra D."/>
            <person name="Gonzalez J."/>
            <person name="Henrissat B."/>
            <person name="Kuo A."/>
            <person name="Liang C."/>
            <person name="Lipzen A."/>
            <person name="Lutzoni F."/>
            <person name="Magnuson J."/>
            <person name="Mondo S."/>
            <person name="Nolan M."/>
            <person name="Ohm R."/>
            <person name="Pangilinan J."/>
            <person name="Park H.-J."/>
            <person name="Ramirez L."/>
            <person name="Alfaro M."/>
            <person name="Sun H."/>
            <person name="Tritt A."/>
            <person name="Yoshinaga Y."/>
            <person name="Zwiers L.-H."/>
            <person name="Turgeon B."/>
            <person name="Goodwin S."/>
            <person name="Spatafora J."/>
            <person name="Crous P."/>
            <person name="Grigoriev I."/>
        </authorList>
    </citation>
    <scope>NUCLEOTIDE SEQUENCE</scope>
    <source>
        <strain evidence="7">SCOH1-5</strain>
    </source>
</reference>
<proteinExistence type="predicted"/>
<dbReference type="Pfam" id="PF13923">
    <property type="entry name" value="zf-C3HC4_2"/>
    <property type="match status" value="1"/>
</dbReference>
<dbReference type="GO" id="GO:0008270">
    <property type="term" value="F:zinc ion binding"/>
    <property type="evidence" value="ECO:0007669"/>
    <property type="project" value="UniProtKB-KW"/>
</dbReference>
<dbReference type="SMART" id="SM00184">
    <property type="entry name" value="RING"/>
    <property type="match status" value="1"/>
</dbReference>
<accession>A0A6A6F9A3</accession>
<dbReference type="Gene3D" id="3.30.40.10">
    <property type="entry name" value="Zinc/RING finger domain, C3HC4 (zinc finger)"/>
    <property type="match status" value="1"/>
</dbReference>
<keyword evidence="2 4" id="KW-0863">Zinc-finger</keyword>
<evidence type="ECO:0000256" key="4">
    <source>
        <dbReference type="PROSITE-ProRule" id="PRU00175"/>
    </source>
</evidence>
<dbReference type="OrthoDB" id="3646777at2759"/>
<gene>
    <name evidence="7" type="ORF">CERZMDRAFT_91277</name>
</gene>
<dbReference type="InterPro" id="IPR051438">
    <property type="entry name" value="RNF_E3_ubiq-protein_ligase"/>
</dbReference>
<dbReference type="SUPFAM" id="SSF57850">
    <property type="entry name" value="RING/U-box"/>
    <property type="match status" value="1"/>
</dbReference>
<dbReference type="InterPro" id="IPR017907">
    <property type="entry name" value="Znf_RING_CS"/>
</dbReference>
<sequence length="164" mass="18840">MNLPTQQQFEANLATTTPPHVEETDECDICRNSFTNPVRTPCNHVFCSACLLRAFQRTNTCPHCRHILFRNRPNAFDVRPQLSNDGDSEEDYEEGEIRVIEEIVTEGGDESDPWANTFAEGNARSEQEEMSLEENWRVGLFQQQDELEWTNDHEGHPVTESQAN</sequence>
<dbReference type="AlphaFoldDB" id="A0A6A6F9A3"/>
<dbReference type="GO" id="GO:0000209">
    <property type="term" value="P:protein polyubiquitination"/>
    <property type="evidence" value="ECO:0007669"/>
    <property type="project" value="TreeGrafter"/>
</dbReference>
<protein>
    <recommendedName>
        <fullName evidence="6">RING-type domain-containing protein</fullName>
    </recommendedName>
</protein>
<dbReference type="Proteomes" id="UP000799539">
    <property type="component" value="Unassembled WGS sequence"/>
</dbReference>
<dbReference type="EMBL" id="ML992684">
    <property type="protein sequence ID" value="KAF2209965.1"/>
    <property type="molecule type" value="Genomic_DNA"/>
</dbReference>
<dbReference type="GO" id="GO:0061630">
    <property type="term" value="F:ubiquitin protein ligase activity"/>
    <property type="evidence" value="ECO:0007669"/>
    <property type="project" value="TreeGrafter"/>
</dbReference>
<name>A0A6A6F9A3_9PEZI</name>
<evidence type="ECO:0000259" key="6">
    <source>
        <dbReference type="PROSITE" id="PS50089"/>
    </source>
</evidence>
<keyword evidence="3" id="KW-0862">Zinc</keyword>
<evidence type="ECO:0000256" key="5">
    <source>
        <dbReference type="SAM" id="MobiDB-lite"/>
    </source>
</evidence>
<evidence type="ECO:0000256" key="1">
    <source>
        <dbReference type="ARBA" id="ARBA00022723"/>
    </source>
</evidence>
<feature type="region of interest" description="Disordered" evidence="5">
    <location>
        <begin position="144"/>
        <end position="164"/>
    </location>
</feature>
<dbReference type="PANTHER" id="PTHR46016:SF1">
    <property type="entry name" value="RING-TYPE DOMAIN-CONTAINING PROTEIN"/>
    <property type="match status" value="1"/>
</dbReference>
<keyword evidence="8" id="KW-1185">Reference proteome</keyword>
<feature type="domain" description="RING-type" evidence="6">
    <location>
        <begin position="27"/>
        <end position="65"/>
    </location>
</feature>
<dbReference type="PROSITE" id="PS50089">
    <property type="entry name" value="ZF_RING_2"/>
    <property type="match status" value="1"/>
</dbReference>
<evidence type="ECO:0000313" key="8">
    <source>
        <dbReference type="Proteomes" id="UP000799539"/>
    </source>
</evidence>
<keyword evidence="1" id="KW-0479">Metal-binding</keyword>
<dbReference type="InterPro" id="IPR001841">
    <property type="entry name" value="Znf_RING"/>
</dbReference>
<dbReference type="InterPro" id="IPR013083">
    <property type="entry name" value="Znf_RING/FYVE/PHD"/>
</dbReference>
<evidence type="ECO:0000256" key="2">
    <source>
        <dbReference type="ARBA" id="ARBA00022771"/>
    </source>
</evidence>
<dbReference type="PANTHER" id="PTHR46016">
    <property type="entry name" value="ZINC FINGER, RING/FYVE/PHD-TYPE"/>
    <property type="match status" value="1"/>
</dbReference>
<dbReference type="PROSITE" id="PS00518">
    <property type="entry name" value="ZF_RING_1"/>
    <property type="match status" value="1"/>
</dbReference>
<dbReference type="GO" id="GO:0006511">
    <property type="term" value="P:ubiquitin-dependent protein catabolic process"/>
    <property type="evidence" value="ECO:0007669"/>
    <property type="project" value="TreeGrafter"/>
</dbReference>
<organism evidence="7 8">
    <name type="scientific">Cercospora zeae-maydis SCOH1-5</name>
    <dbReference type="NCBI Taxonomy" id="717836"/>
    <lineage>
        <taxon>Eukaryota</taxon>
        <taxon>Fungi</taxon>
        <taxon>Dikarya</taxon>
        <taxon>Ascomycota</taxon>
        <taxon>Pezizomycotina</taxon>
        <taxon>Dothideomycetes</taxon>
        <taxon>Dothideomycetidae</taxon>
        <taxon>Mycosphaerellales</taxon>
        <taxon>Mycosphaerellaceae</taxon>
        <taxon>Cercospora</taxon>
    </lineage>
</organism>
<evidence type="ECO:0000313" key="7">
    <source>
        <dbReference type="EMBL" id="KAF2209965.1"/>
    </source>
</evidence>